<dbReference type="RefSeq" id="WP_088919674.1">
    <property type="nucleotide sequence ID" value="NZ_CP018632.1"/>
</dbReference>
<comment type="cofactor">
    <cofactor evidence="1">
        <name>Mg(2+)</name>
        <dbReference type="ChEBI" id="CHEBI:18420"/>
    </cofactor>
</comment>
<evidence type="ECO:0000259" key="5">
    <source>
        <dbReference type="PROSITE" id="PS50887"/>
    </source>
</evidence>
<dbReference type="InterPro" id="IPR001633">
    <property type="entry name" value="EAL_dom"/>
</dbReference>
<accession>A0A2Z2NT45</accession>
<organism evidence="6 7">
    <name type="scientific">Granulosicoccus antarcticus IMCC3135</name>
    <dbReference type="NCBI Taxonomy" id="1192854"/>
    <lineage>
        <taxon>Bacteria</taxon>
        <taxon>Pseudomonadati</taxon>
        <taxon>Pseudomonadota</taxon>
        <taxon>Gammaproteobacteria</taxon>
        <taxon>Chromatiales</taxon>
        <taxon>Granulosicoccaceae</taxon>
        <taxon>Granulosicoccus</taxon>
    </lineage>
</organism>
<dbReference type="InterPro" id="IPR035919">
    <property type="entry name" value="EAL_sf"/>
</dbReference>
<dbReference type="PROSITE" id="PS50887">
    <property type="entry name" value="GGDEF"/>
    <property type="match status" value="1"/>
</dbReference>
<dbReference type="Proteomes" id="UP000250079">
    <property type="component" value="Chromosome"/>
</dbReference>
<dbReference type="InterPro" id="IPR029787">
    <property type="entry name" value="Nucleotide_cyclase"/>
</dbReference>
<dbReference type="PANTHER" id="PTHR33121:SF23">
    <property type="entry name" value="CYCLIC DI-GMP PHOSPHODIESTERASE PDEB"/>
    <property type="match status" value="1"/>
</dbReference>
<dbReference type="PANTHER" id="PTHR33121">
    <property type="entry name" value="CYCLIC DI-GMP PHOSPHODIESTERASE PDEF"/>
    <property type="match status" value="1"/>
</dbReference>
<feature type="domain" description="GGDEF" evidence="5">
    <location>
        <begin position="259"/>
        <end position="392"/>
    </location>
</feature>
<dbReference type="Gene3D" id="3.20.20.450">
    <property type="entry name" value="EAL domain"/>
    <property type="match status" value="1"/>
</dbReference>
<dbReference type="InterPro" id="IPR043128">
    <property type="entry name" value="Rev_trsase/Diguanyl_cyclase"/>
</dbReference>
<evidence type="ECO:0000313" key="7">
    <source>
        <dbReference type="Proteomes" id="UP000250079"/>
    </source>
</evidence>
<evidence type="ECO:0000256" key="2">
    <source>
        <dbReference type="SAM" id="MobiDB-lite"/>
    </source>
</evidence>
<protein>
    <submittedName>
        <fullName evidence="6">Cyclic di-GMP phosphodiesterase PdeB</fullName>
        <ecNumber evidence="6">3.1.4.52</ecNumber>
    </submittedName>
</protein>
<dbReference type="OrthoDB" id="9787514at2"/>
<keyword evidence="7" id="KW-1185">Reference proteome</keyword>
<dbReference type="CDD" id="cd01948">
    <property type="entry name" value="EAL"/>
    <property type="match status" value="1"/>
</dbReference>
<keyword evidence="6" id="KW-0378">Hydrolase</keyword>
<evidence type="ECO:0000313" key="6">
    <source>
        <dbReference type="EMBL" id="ASJ74676.1"/>
    </source>
</evidence>
<dbReference type="Gene3D" id="3.30.70.270">
    <property type="match status" value="1"/>
</dbReference>
<dbReference type="KEGG" id="gai:IMCC3135_23035"/>
<dbReference type="EMBL" id="CP018632">
    <property type="protein sequence ID" value="ASJ74676.1"/>
    <property type="molecule type" value="Genomic_DNA"/>
</dbReference>
<dbReference type="SUPFAM" id="SSF55073">
    <property type="entry name" value="Nucleotide cyclase"/>
    <property type="match status" value="1"/>
</dbReference>
<dbReference type="SMART" id="SM00267">
    <property type="entry name" value="GGDEF"/>
    <property type="match status" value="1"/>
</dbReference>
<feature type="region of interest" description="Disordered" evidence="2">
    <location>
        <begin position="662"/>
        <end position="681"/>
    </location>
</feature>
<dbReference type="PROSITE" id="PS50883">
    <property type="entry name" value="EAL"/>
    <property type="match status" value="1"/>
</dbReference>
<evidence type="ECO:0000256" key="3">
    <source>
        <dbReference type="SAM" id="Phobius"/>
    </source>
</evidence>
<feature type="compositionally biased region" description="Low complexity" evidence="2">
    <location>
        <begin position="671"/>
        <end position="681"/>
    </location>
</feature>
<feature type="transmembrane region" description="Helical" evidence="3">
    <location>
        <begin position="195"/>
        <end position="216"/>
    </location>
</feature>
<gene>
    <name evidence="6" type="primary">pdeB_3</name>
    <name evidence="6" type="ORF">IMCC3135_23035</name>
</gene>
<evidence type="ECO:0000256" key="1">
    <source>
        <dbReference type="ARBA" id="ARBA00001946"/>
    </source>
</evidence>
<dbReference type="GO" id="GO:0071111">
    <property type="term" value="F:cyclic-guanylate-specific phosphodiesterase activity"/>
    <property type="evidence" value="ECO:0007669"/>
    <property type="project" value="UniProtKB-EC"/>
</dbReference>
<dbReference type="InterPro" id="IPR050706">
    <property type="entry name" value="Cyclic-di-GMP_PDE-like"/>
</dbReference>
<feature type="domain" description="EAL" evidence="4">
    <location>
        <begin position="403"/>
        <end position="658"/>
    </location>
</feature>
<dbReference type="NCBIfam" id="TIGR00254">
    <property type="entry name" value="GGDEF"/>
    <property type="match status" value="1"/>
</dbReference>
<feature type="transmembrane region" description="Helical" evidence="3">
    <location>
        <begin position="12"/>
        <end position="31"/>
    </location>
</feature>
<dbReference type="EC" id="3.1.4.52" evidence="6"/>
<keyword evidence="3" id="KW-1133">Transmembrane helix</keyword>
<keyword evidence="3" id="KW-0472">Membrane</keyword>
<dbReference type="AlphaFoldDB" id="A0A2Z2NT45"/>
<dbReference type="SMART" id="SM00052">
    <property type="entry name" value="EAL"/>
    <property type="match status" value="1"/>
</dbReference>
<dbReference type="Pfam" id="PF00990">
    <property type="entry name" value="GGDEF"/>
    <property type="match status" value="1"/>
</dbReference>
<evidence type="ECO:0000259" key="4">
    <source>
        <dbReference type="PROSITE" id="PS50883"/>
    </source>
</evidence>
<name>A0A2Z2NT45_9GAMM</name>
<dbReference type="SUPFAM" id="SSF141868">
    <property type="entry name" value="EAL domain-like"/>
    <property type="match status" value="1"/>
</dbReference>
<keyword evidence="3" id="KW-0812">Transmembrane</keyword>
<dbReference type="InterPro" id="IPR000160">
    <property type="entry name" value="GGDEF_dom"/>
</dbReference>
<dbReference type="FunFam" id="3.30.70.270:FF:000001">
    <property type="entry name" value="Diguanylate cyclase domain protein"/>
    <property type="match status" value="1"/>
</dbReference>
<sequence length="681" mass="77571">MIIQHANRDHTRLLIGAGVLLVFSLMIFATWQSMTTLQAVNEGMSNLITDTEEKTSRAYHMRNVIRMRSGAVRSLVQTEDTVERQRIFDKMIEYSSAYQKTRDELIELTANARERTILEEISKADDRVSKAYERANSEIYSAEDNLDAQKSVLHEVQLHELVLLNHLNELVQLEKVLAEEALNDNQVSYKQTQRIMIYTVIAAFALSMIISLTVIARVARANKRIAHLANHDDLTGLHNRRSFEQHLQYTIDIADRSENTYGLLYLDLDRFKIVNDTCGHHAGDQLLIQLTQSMHARLRRGDLFARVGGDEFAIIAQGKSFEDIQSLAEDLRVIVCEFIFRYEEQSFKVSLSIGVTPIDGQIQSMERVLADVDSACYVAKQTGRNRVHVTQDDDAEVVKYRSNLAGIQAIRKALTDDRLALFYQPIFQIEERSMKMTHCEILLRIRNENGEMYSPARFIPIAEKYNIMTEIDQWVFSQVIDWLAAHQDKHVIPRLLVNLSGLSFTDEDFSNFVVERLSRGDVNPAHIAFEISEGATFRNFDKVSLFIERIRGMGCELALDDFGSGLSSFSYLKKLSFDYLKIDGSLVRNIANNQIDHDMVKAINQIGHTVNAKTIAEFVEDDAALSCLRDMKVDYAQGYGLRMPTPLTQLADELPLLEEGQTNMIDDPDQDIPSIPFRKAS</sequence>
<dbReference type="CDD" id="cd01949">
    <property type="entry name" value="GGDEF"/>
    <property type="match status" value="1"/>
</dbReference>
<dbReference type="Pfam" id="PF00563">
    <property type="entry name" value="EAL"/>
    <property type="match status" value="1"/>
</dbReference>
<proteinExistence type="predicted"/>
<reference evidence="6 7" key="1">
    <citation type="submission" date="2016-12" db="EMBL/GenBank/DDBJ databases">
        <authorList>
            <person name="Song W.-J."/>
            <person name="Kurnit D.M."/>
        </authorList>
    </citation>
    <scope>NUCLEOTIDE SEQUENCE [LARGE SCALE GENOMIC DNA]</scope>
    <source>
        <strain evidence="6 7">IMCC3135</strain>
    </source>
</reference>